<name>A0ABT6TAV6_9ACTN</name>
<gene>
    <name evidence="3" type="ORF">QIT00_36685</name>
</gene>
<evidence type="ECO:0000313" key="4">
    <source>
        <dbReference type="Proteomes" id="UP001237105"/>
    </source>
</evidence>
<keyword evidence="2" id="KW-0732">Signal</keyword>
<dbReference type="RefSeq" id="WP_282539842.1">
    <property type="nucleotide sequence ID" value="NZ_JASCIS010000070.1"/>
</dbReference>
<dbReference type="Proteomes" id="UP001237105">
    <property type="component" value="Unassembled WGS sequence"/>
</dbReference>
<evidence type="ECO:0000256" key="2">
    <source>
        <dbReference type="SAM" id="SignalP"/>
    </source>
</evidence>
<feature type="chain" id="PRO_5046823079" evidence="2">
    <location>
        <begin position="30"/>
        <end position="53"/>
    </location>
</feature>
<organism evidence="3 4">
    <name type="scientific">Streptomyces luteolus</name>
    <dbReference type="NCBI Taxonomy" id="3043615"/>
    <lineage>
        <taxon>Bacteria</taxon>
        <taxon>Bacillati</taxon>
        <taxon>Actinomycetota</taxon>
        <taxon>Actinomycetes</taxon>
        <taxon>Kitasatosporales</taxon>
        <taxon>Streptomycetaceae</taxon>
        <taxon>Streptomyces</taxon>
    </lineage>
</organism>
<keyword evidence="4" id="KW-1185">Reference proteome</keyword>
<reference evidence="3 4" key="1">
    <citation type="submission" date="2023-05" db="EMBL/GenBank/DDBJ databases">
        <title>Draft genome sequence of Streptomyces sp. B-S-A12 isolated from a cave soil in Thailand.</title>
        <authorList>
            <person name="Chamroensaksri N."/>
            <person name="Muangham S."/>
        </authorList>
    </citation>
    <scope>NUCLEOTIDE SEQUENCE [LARGE SCALE GENOMIC DNA]</scope>
    <source>
        <strain evidence="3 4">B-S-A12</strain>
    </source>
</reference>
<accession>A0ABT6TAV6</accession>
<sequence length="53" mass="5363">MTRTSTAARRLTLLAATGLITLTSPAALAAPNPGKPAAARAFDSSKKPSPQKS</sequence>
<proteinExistence type="predicted"/>
<dbReference type="EMBL" id="JASCIS010000070">
    <property type="protein sequence ID" value="MDI3424017.1"/>
    <property type="molecule type" value="Genomic_DNA"/>
</dbReference>
<evidence type="ECO:0000313" key="3">
    <source>
        <dbReference type="EMBL" id="MDI3424017.1"/>
    </source>
</evidence>
<feature type="region of interest" description="Disordered" evidence="1">
    <location>
        <begin position="26"/>
        <end position="53"/>
    </location>
</feature>
<feature type="signal peptide" evidence="2">
    <location>
        <begin position="1"/>
        <end position="29"/>
    </location>
</feature>
<protein>
    <submittedName>
        <fullName evidence="3">Uncharacterized protein</fullName>
    </submittedName>
</protein>
<comment type="caution">
    <text evidence="3">The sequence shown here is derived from an EMBL/GenBank/DDBJ whole genome shotgun (WGS) entry which is preliminary data.</text>
</comment>
<evidence type="ECO:0000256" key="1">
    <source>
        <dbReference type="SAM" id="MobiDB-lite"/>
    </source>
</evidence>